<comment type="similarity">
    <text evidence="1">Belongs to the EamA transporter family.</text>
</comment>
<evidence type="ECO:0000256" key="3">
    <source>
        <dbReference type="SAM" id="Phobius"/>
    </source>
</evidence>
<dbReference type="Gene3D" id="1.10.3730.20">
    <property type="match status" value="2"/>
</dbReference>
<dbReference type="AlphaFoldDB" id="A0A3N2GN55"/>
<proteinExistence type="inferred from homology"/>
<dbReference type="SUPFAM" id="SSF103481">
    <property type="entry name" value="Multidrug resistance efflux transporter EmrE"/>
    <property type="match status" value="2"/>
</dbReference>
<evidence type="ECO:0000313" key="6">
    <source>
        <dbReference type="Proteomes" id="UP000274843"/>
    </source>
</evidence>
<feature type="region of interest" description="Disordered" evidence="2">
    <location>
        <begin position="278"/>
        <end position="305"/>
    </location>
</feature>
<dbReference type="PANTHER" id="PTHR22911:SF76">
    <property type="entry name" value="EAMA DOMAIN-CONTAINING PROTEIN"/>
    <property type="match status" value="1"/>
</dbReference>
<dbReference type="GO" id="GO:0016020">
    <property type="term" value="C:membrane"/>
    <property type="evidence" value="ECO:0007669"/>
    <property type="project" value="InterPro"/>
</dbReference>
<dbReference type="InterPro" id="IPR037185">
    <property type="entry name" value="EmrE-like"/>
</dbReference>
<dbReference type="EMBL" id="RKHY01000001">
    <property type="protein sequence ID" value="ROS38064.1"/>
    <property type="molecule type" value="Genomic_DNA"/>
</dbReference>
<keyword evidence="6" id="KW-1185">Reference proteome</keyword>
<dbReference type="PANTHER" id="PTHR22911">
    <property type="entry name" value="ACYL-MALONYL CONDENSING ENZYME-RELATED"/>
    <property type="match status" value="1"/>
</dbReference>
<accession>A0A3N2GN55</accession>
<feature type="transmembrane region" description="Helical" evidence="3">
    <location>
        <begin position="84"/>
        <end position="107"/>
    </location>
</feature>
<feature type="transmembrane region" description="Helical" evidence="3">
    <location>
        <begin position="200"/>
        <end position="221"/>
    </location>
</feature>
<feature type="transmembrane region" description="Helical" evidence="3">
    <location>
        <begin position="140"/>
        <end position="160"/>
    </location>
</feature>
<feature type="compositionally biased region" description="Basic and acidic residues" evidence="2">
    <location>
        <begin position="295"/>
        <end position="305"/>
    </location>
</feature>
<evidence type="ECO:0000256" key="2">
    <source>
        <dbReference type="SAM" id="MobiDB-lite"/>
    </source>
</evidence>
<keyword evidence="3" id="KW-1133">Transmembrane helix</keyword>
<protein>
    <submittedName>
        <fullName evidence="5">Threonine/homoserine efflux transporter RhtA</fullName>
    </submittedName>
</protein>
<reference evidence="5 6" key="1">
    <citation type="submission" date="2018-11" db="EMBL/GenBank/DDBJ databases">
        <title>Sequencing the genomes of 1000 actinobacteria strains.</title>
        <authorList>
            <person name="Klenk H.-P."/>
        </authorList>
    </citation>
    <scope>NUCLEOTIDE SEQUENCE [LARGE SCALE GENOMIC DNA]</scope>
    <source>
        <strain evidence="5 6">DSM 44348</strain>
    </source>
</reference>
<dbReference type="RefSeq" id="WP_123682576.1">
    <property type="nucleotide sequence ID" value="NZ_RKHY01000001.1"/>
</dbReference>
<name>A0A3N2GN55_9PSEU</name>
<comment type="caution">
    <text evidence="5">The sequence shown here is derived from an EMBL/GenBank/DDBJ whole genome shotgun (WGS) entry which is preliminary data.</text>
</comment>
<evidence type="ECO:0000313" key="5">
    <source>
        <dbReference type="EMBL" id="ROS38064.1"/>
    </source>
</evidence>
<organism evidence="5 6">
    <name type="scientific">Amycolatopsis thermoflava</name>
    <dbReference type="NCBI Taxonomy" id="84480"/>
    <lineage>
        <taxon>Bacteria</taxon>
        <taxon>Bacillati</taxon>
        <taxon>Actinomycetota</taxon>
        <taxon>Actinomycetes</taxon>
        <taxon>Pseudonocardiales</taxon>
        <taxon>Pseudonocardiaceae</taxon>
        <taxon>Amycolatopsis</taxon>
        <taxon>Amycolatopsis methanolica group</taxon>
    </lineage>
</organism>
<dbReference type="GeneID" id="301841816"/>
<feature type="transmembrane region" description="Helical" evidence="3">
    <location>
        <begin position="172"/>
        <end position="194"/>
    </location>
</feature>
<keyword evidence="3" id="KW-0472">Membrane</keyword>
<evidence type="ECO:0000259" key="4">
    <source>
        <dbReference type="Pfam" id="PF00892"/>
    </source>
</evidence>
<gene>
    <name evidence="5" type="ORF">EDD35_0328</name>
</gene>
<feature type="transmembrane region" description="Helical" evidence="3">
    <location>
        <begin position="116"/>
        <end position="134"/>
    </location>
</feature>
<evidence type="ECO:0000256" key="1">
    <source>
        <dbReference type="ARBA" id="ARBA00007362"/>
    </source>
</evidence>
<keyword evidence="3" id="KW-0812">Transmembrane</keyword>
<sequence length="305" mass="30740">MRPAWGVATGALAVSASAVLIELSGTAPGTASFYRCLFALAPLAVLARAEHGGALERAERVRAVLAGALFAGDSLLWTQAIGEIGAGLSTVLVNLQVVLVPVIAWVADREPVSRRYFAAVALVLPGVVLAAGVTGGPASLAGTIHASLAALCYSGFLHLLRRGGQDGRTRRAYLVVTASAAVVSLAAGFLGYGLDLTPGWAAVGWLVVVAVCGQVVGWLLVATNTPRLPSAVGAVLLLLTPVGAVVLGAVVLGERLSPPQLLGCALVLAGAVLATRSPAASSPCRSGTPARGARPRRDSAGRSAR</sequence>
<feature type="domain" description="EamA" evidence="4">
    <location>
        <begin position="8"/>
        <end position="130"/>
    </location>
</feature>
<dbReference type="Proteomes" id="UP000274843">
    <property type="component" value="Unassembled WGS sequence"/>
</dbReference>
<dbReference type="Pfam" id="PF00892">
    <property type="entry name" value="EamA"/>
    <property type="match status" value="2"/>
</dbReference>
<dbReference type="InterPro" id="IPR000620">
    <property type="entry name" value="EamA_dom"/>
</dbReference>
<feature type="transmembrane region" description="Helical" evidence="3">
    <location>
        <begin position="228"/>
        <end position="252"/>
    </location>
</feature>
<feature type="domain" description="EamA" evidence="4">
    <location>
        <begin position="142"/>
        <end position="275"/>
    </location>
</feature>